<proteinExistence type="predicted"/>
<protein>
    <recommendedName>
        <fullName evidence="3">Ubiquitin-like protease family profile domain-containing protein</fullName>
    </recommendedName>
</protein>
<gene>
    <name evidence="1" type="ORF">LITE_LOCUS19706</name>
</gene>
<comment type="caution">
    <text evidence="1">The sequence shown here is derived from an EMBL/GenBank/DDBJ whole genome shotgun (WGS) entry which is preliminary data.</text>
</comment>
<dbReference type="Proteomes" id="UP001154282">
    <property type="component" value="Unassembled WGS sequence"/>
</dbReference>
<dbReference type="EMBL" id="CAMGYJ010000005">
    <property type="protein sequence ID" value="CAI0423912.1"/>
    <property type="molecule type" value="Genomic_DNA"/>
</dbReference>
<evidence type="ECO:0000313" key="1">
    <source>
        <dbReference type="EMBL" id="CAI0423912.1"/>
    </source>
</evidence>
<keyword evidence="2" id="KW-1185">Reference proteome</keyword>
<reference evidence="1" key="1">
    <citation type="submission" date="2022-08" db="EMBL/GenBank/DDBJ databases">
        <authorList>
            <person name="Gutierrez-Valencia J."/>
        </authorList>
    </citation>
    <scope>NUCLEOTIDE SEQUENCE</scope>
</reference>
<name>A0AAV0KNL8_9ROSI</name>
<sequence length="148" mass="17374">MLIQHCKYAYKDVGLALTRLQWNKPEGTTMDHWMNESDLAVAATLFNWAIILYNQMDDTKDRVRRRVPFGQTFLPMIAKSGVARPSNVLVLCNTGNHWVRLDFEEDSIPMPSFTFVWTHFRDKMSTQGWEQFFEDERDLCFALGDHHD</sequence>
<evidence type="ECO:0008006" key="3">
    <source>
        <dbReference type="Google" id="ProtNLM"/>
    </source>
</evidence>
<dbReference type="AlphaFoldDB" id="A0AAV0KNL8"/>
<evidence type="ECO:0000313" key="2">
    <source>
        <dbReference type="Proteomes" id="UP001154282"/>
    </source>
</evidence>
<organism evidence="1 2">
    <name type="scientific">Linum tenue</name>
    <dbReference type="NCBI Taxonomy" id="586396"/>
    <lineage>
        <taxon>Eukaryota</taxon>
        <taxon>Viridiplantae</taxon>
        <taxon>Streptophyta</taxon>
        <taxon>Embryophyta</taxon>
        <taxon>Tracheophyta</taxon>
        <taxon>Spermatophyta</taxon>
        <taxon>Magnoliopsida</taxon>
        <taxon>eudicotyledons</taxon>
        <taxon>Gunneridae</taxon>
        <taxon>Pentapetalae</taxon>
        <taxon>rosids</taxon>
        <taxon>fabids</taxon>
        <taxon>Malpighiales</taxon>
        <taxon>Linaceae</taxon>
        <taxon>Linum</taxon>
    </lineage>
</organism>
<accession>A0AAV0KNL8</accession>